<dbReference type="AlphaFoldDB" id="A0A835Y5R6"/>
<dbReference type="Gene3D" id="3.40.50.720">
    <property type="entry name" value="NAD(P)-binding Rossmann-like Domain"/>
    <property type="match status" value="1"/>
</dbReference>
<evidence type="ECO:0000313" key="3">
    <source>
        <dbReference type="Proteomes" id="UP000612055"/>
    </source>
</evidence>
<name>A0A835Y5R6_9CHLO</name>
<sequence>MKAVVMTGFGPAHETLKFDEQHPAPVRKKGEVLVQVHASSVNPAEFRIRQGLMPKWMIRVPQILGVDIAGVVLEADEGSKFKPGDRVFGCTDQFMKDPWGTYAELCSARERLLAPIPPGVGFEEAACLGIAGMTAWQALAPSMPLEGKRVFVQGGAGGIGHFTVQIAKAQGACVATTCSARNADFVTQDLGADLAVDYTLVKDAFTLAPGEQPYDVVVDLVGAEPRSWGLLRRGGRMAAVSFDALMESRKAQGNSVLTAIVWRILKLSAASALGLLPGPGRAVYDAVQQSHEPDKGLVQLGDLVAAGKVKVHITQVVPLEGIADAHAECEKGHTRGKVAIRVRPE</sequence>
<protein>
    <recommendedName>
        <fullName evidence="1">Enoyl reductase (ER) domain-containing protein</fullName>
    </recommendedName>
</protein>
<dbReference type="GO" id="GO:0016491">
    <property type="term" value="F:oxidoreductase activity"/>
    <property type="evidence" value="ECO:0007669"/>
    <property type="project" value="InterPro"/>
</dbReference>
<dbReference type="Gene3D" id="3.90.180.10">
    <property type="entry name" value="Medium-chain alcohol dehydrogenases, catalytic domain"/>
    <property type="match status" value="1"/>
</dbReference>
<dbReference type="Pfam" id="PF08240">
    <property type="entry name" value="ADH_N"/>
    <property type="match status" value="1"/>
</dbReference>
<proteinExistence type="predicted"/>
<dbReference type="PANTHER" id="PTHR11695">
    <property type="entry name" value="ALCOHOL DEHYDROGENASE RELATED"/>
    <property type="match status" value="1"/>
</dbReference>
<dbReference type="InterPro" id="IPR020843">
    <property type="entry name" value="ER"/>
</dbReference>
<dbReference type="Proteomes" id="UP000612055">
    <property type="component" value="Unassembled WGS sequence"/>
</dbReference>
<dbReference type="SUPFAM" id="SSF51735">
    <property type="entry name" value="NAD(P)-binding Rossmann-fold domains"/>
    <property type="match status" value="1"/>
</dbReference>
<keyword evidence="3" id="KW-1185">Reference proteome</keyword>
<gene>
    <name evidence="2" type="ORF">HYH03_006259</name>
</gene>
<dbReference type="SMART" id="SM00829">
    <property type="entry name" value="PKS_ER"/>
    <property type="match status" value="1"/>
</dbReference>
<dbReference type="OrthoDB" id="48317at2759"/>
<dbReference type="InterPro" id="IPR011032">
    <property type="entry name" value="GroES-like_sf"/>
</dbReference>
<dbReference type="Pfam" id="PF13602">
    <property type="entry name" value="ADH_zinc_N_2"/>
    <property type="match status" value="1"/>
</dbReference>
<dbReference type="InterPro" id="IPR036291">
    <property type="entry name" value="NAD(P)-bd_dom_sf"/>
</dbReference>
<dbReference type="PANTHER" id="PTHR11695:SF648">
    <property type="entry name" value="ZINC-BINDING OXIDOREDUCTASE"/>
    <property type="match status" value="1"/>
</dbReference>
<evidence type="ECO:0000259" key="1">
    <source>
        <dbReference type="SMART" id="SM00829"/>
    </source>
</evidence>
<dbReference type="EMBL" id="JAEHOE010000023">
    <property type="protein sequence ID" value="KAG2495659.1"/>
    <property type="molecule type" value="Genomic_DNA"/>
</dbReference>
<feature type="domain" description="Enoyl reductase (ER)" evidence="1">
    <location>
        <begin position="12"/>
        <end position="340"/>
    </location>
</feature>
<dbReference type="InterPro" id="IPR050700">
    <property type="entry name" value="YIM1/Zinc_Alcohol_DH_Fams"/>
</dbReference>
<reference evidence="2" key="1">
    <citation type="journal article" date="2020" name="bioRxiv">
        <title>Comparative genomics of Chlamydomonas.</title>
        <authorList>
            <person name="Craig R.J."/>
            <person name="Hasan A.R."/>
            <person name="Ness R.W."/>
            <person name="Keightley P.D."/>
        </authorList>
    </citation>
    <scope>NUCLEOTIDE SEQUENCE</scope>
    <source>
        <strain evidence="2">CCAP 11/70</strain>
    </source>
</reference>
<dbReference type="CDD" id="cd08267">
    <property type="entry name" value="MDR1"/>
    <property type="match status" value="1"/>
</dbReference>
<organism evidence="2 3">
    <name type="scientific">Edaphochlamys debaryana</name>
    <dbReference type="NCBI Taxonomy" id="47281"/>
    <lineage>
        <taxon>Eukaryota</taxon>
        <taxon>Viridiplantae</taxon>
        <taxon>Chlorophyta</taxon>
        <taxon>core chlorophytes</taxon>
        <taxon>Chlorophyceae</taxon>
        <taxon>CS clade</taxon>
        <taxon>Chlamydomonadales</taxon>
        <taxon>Chlamydomonadales incertae sedis</taxon>
        <taxon>Edaphochlamys</taxon>
    </lineage>
</organism>
<accession>A0A835Y5R6</accession>
<dbReference type="InterPro" id="IPR013154">
    <property type="entry name" value="ADH-like_N"/>
</dbReference>
<evidence type="ECO:0000313" key="2">
    <source>
        <dbReference type="EMBL" id="KAG2495659.1"/>
    </source>
</evidence>
<dbReference type="SUPFAM" id="SSF50129">
    <property type="entry name" value="GroES-like"/>
    <property type="match status" value="1"/>
</dbReference>
<comment type="caution">
    <text evidence="2">The sequence shown here is derived from an EMBL/GenBank/DDBJ whole genome shotgun (WGS) entry which is preliminary data.</text>
</comment>